<keyword evidence="3 9" id="KW-0812">Transmembrane</keyword>
<organism evidence="11 12">
    <name type="scientific">Actinocrinis puniceicyclus</name>
    <dbReference type="NCBI Taxonomy" id="977794"/>
    <lineage>
        <taxon>Bacteria</taxon>
        <taxon>Bacillati</taxon>
        <taxon>Actinomycetota</taxon>
        <taxon>Actinomycetes</taxon>
        <taxon>Catenulisporales</taxon>
        <taxon>Actinospicaceae</taxon>
        <taxon>Actinocrinis</taxon>
    </lineage>
</organism>
<accession>A0A8J7WTF5</accession>
<comment type="subcellular location">
    <subcellularLocation>
        <location evidence="1">Cell membrane</location>
    </subcellularLocation>
</comment>
<dbReference type="GO" id="GO:0005886">
    <property type="term" value="C:plasma membrane"/>
    <property type="evidence" value="ECO:0007669"/>
    <property type="project" value="UniProtKB-SubCell"/>
</dbReference>
<protein>
    <recommendedName>
        <fullName evidence="10">Pycsar effector protein domain-containing protein</fullName>
    </recommendedName>
</protein>
<name>A0A8J7WTF5_9ACTN</name>
<dbReference type="RefSeq" id="WP_211469729.1">
    <property type="nucleotide sequence ID" value="NZ_JAGSXH010000080.1"/>
</dbReference>
<evidence type="ECO:0000259" key="10">
    <source>
        <dbReference type="Pfam" id="PF18967"/>
    </source>
</evidence>
<reference evidence="11" key="1">
    <citation type="submission" date="2021-04" db="EMBL/GenBank/DDBJ databases">
        <title>Genome based classification of Actinospica acidithermotolerans sp. nov., an actinobacterium isolated from an Indonesian hot spring.</title>
        <authorList>
            <person name="Kusuma A.B."/>
            <person name="Putra K.E."/>
            <person name="Nafisah S."/>
            <person name="Loh J."/>
            <person name="Nouioui I."/>
            <person name="Goodfellow M."/>
        </authorList>
    </citation>
    <scope>NUCLEOTIDE SEQUENCE</scope>
    <source>
        <strain evidence="11">DSM 45618</strain>
    </source>
</reference>
<dbReference type="AlphaFoldDB" id="A0A8J7WTF5"/>
<feature type="compositionally biased region" description="Basic residues" evidence="8">
    <location>
        <begin position="14"/>
        <end position="23"/>
    </location>
</feature>
<evidence type="ECO:0000313" key="12">
    <source>
        <dbReference type="Proteomes" id="UP000677913"/>
    </source>
</evidence>
<feature type="domain" description="Pycsar effector protein" evidence="10">
    <location>
        <begin position="43"/>
        <end position="192"/>
    </location>
</feature>
<sequence length="193" mass="20220">MSALGSYGSGDRTAKRRAVRTRRANVAPPAPSVEPRAVVIAGYLVEQAQHAIERADAKASTLTATATAVVAIVAQGAHRDAAGAYRNAALVLTGTGSLLWVFGIVTTAFAIFPRLAGRYGSGSALALTGYPRRFDPDALRAQLPTAEAELERLLLEQAHALSRIAVTKYRLIRYGMVFLGAGGVLGLAGLVVH</sequence>
<evidence type="ECO:0000256" key="3">
    <source>
        <dbReference type="ARBA" id="ARBA00022692"/>
    </source>
</evidence>
<feature type="transmembrane region" description="Helical" evidence="9">
    <location>
        <begin position="89"/>
        <end position="112"/>
    </location>
</feature>
<keyword evidence="5 9" id="KW-1133">Transmembrane helix</keyword>
<keyword evidence="12" id="KW-1185">Reference proteome</keyword>
<evidence type="ECO:0000256" key="5">
    <source>
        <dbReference type="ARBA" id="ARBA00022989"/>
    </source>
</evidence>
<evidence type="ECO:0000256" key="1">
    <source>
        <dbReference type="ARBA" id="ARBA00004236"/>
    </source>
</evidence>
<gene>
    <name evidence="11" type="ORF">KGA66_20130</name>
</gene>
<keyword evidence="2" id="KW-1003">Cell membrane</keyword>
<evidence type="ECO:0000256" key="7">
    <source>
        <dbReference type="ARBA" id="ARBA00023136"/>
    </source>
</evidence>
<dbReference type="GO" id="GO:0000166">
    <property type="term" value="F:nucleotide binding"/>
    <property type="evidence" value="ECO:0007669"/>
    <property type="project" value="UniProtKB-KW"/>
</dbReference>
<dbReference type="InterPro" id="IPR043760">
    <property type="entry name" value="PycTM_dom"/>
</dbReference>
<evidence type="ECO:0000313" key="11">
    <source>
        <dbReference type="EMBL" id="MBS2965370.1"/>
    </source>
</evidence>
<proteinExistence type="predicted"/>
<feature type="transmembrane region" description="Helical" evidence="9">
    <location>
        <begin position="171"/>
        <end position="192"/>
    </location>
</feature>
<dbReference type="EMBL" id="JAGSXH010000080">
    <property type="protein sequence ID" value="MBS2965370.1"/>
    <property type="molecule type" value="Genomic_DNA"/>
</dbReference>
<keyword evidence="6" id="KW-0051">Antiviral defense</keyword>
<dbReference type="Pfam" id="PF18967">
    <property type="entry name" value="PycTM"/>
    <property type="match status" value="1"/>
</dbReference>
<feature type="region of interest" description="Disordered" evidence="8">
    <location>
        <begin position="1"/>
        <end position="30"/>
    </location>
</feature>
<dbReference type="GO" id="GO:0051607">
    <property type="term" value="P:defense response to virus"/>
    <property type="evidence" value="ECO:0007669"/>
    <property type="project" value="UniProtKB-KW"/>
</dbReference>
<evidence type="ECO:0000256" key="9">
    <source>
        <dbReference type="SAM" id="Phobius"/>
    </source>
</evidence>
<evidence type="ECO:0000256" key="8">
    <source>
        <dbReference type="SAM" id="MobiDB-lite"/>
    </source>
</evidence>
<evidence type="ECO:0000256" key="2">
    <source>
        <dbReference type="ARBA" id="ARBA00022475"/>
    </source>
</evidence>
<dbReference type="Proteomes" id="UP000677913">
    <property type="component" value="Unassembled WGS sequence"/>
</dbReference>
<comment type="caution">
    <text evidence="11">The sequence shown here is derived from an EMBL/GenBank/DDBJ whole genome shotgun (WGS) entry which is preliminary data.</text>
</comment>
<keyword evidence="7 9" id="KW-0472">Membrane</keyword>
<evidence type="ECO:0000256" key="4">
    <source>
        <dbReference type="ARBA" id="ARBA00022741"/>
    </source>
</evidence>
<evidence type="ECO:0000256" key="6">
    <source>
        <dbReference type="ARBA" id="ARBA00023118"/>
    </source>
</evidence>
<keyword evidence="4" id="KW-0547">Nucleotide-binding</keyword>